<feature type="region of interest" description="Disordered" evidence="1">
    <location>
        <begin position="12"/>
        <end position="43"/>
    </location>
</feature>
<proteinExistence type="predicted"/>
<evidence type="ECO:0000256" key="1">
    <source>
        <dbReference type="SAM" id="MobiDB-lite"/>
    </source>
</evidence>
<accession>A0ABQ9NWW8</accession>
<protein>
    <recommendedName>
        <fullName evidence="2">PIN domain-containing protein</fullName>
    </recommendedName>
</protein>
<dbReference type="InterPro" id="IPR002716">
    <property type="entry name" value="PIN_dom"/>
</dbReference>
<feature type="domain" description="PIN" evidence="2">
    <location>
        <begin position="51"/>
        <end position="195"/>
    </location>
</feature>
<sequence length="232" mass="24964">MEADLHQSEALGKAVDAISPKRQSPVSHTLKSEEQQPQHQTSNKQVMQHYTVIVCDTSMLLDQYDVFCKLIEGGTWNVVIPDSVIEELSFICSGDVRDEKHRAAVRALQTLDSAIIQRKNIRVLTAEGKDVTRQITGRGHLNAQVGNDRASIDDVVVGVARQQSGLNKDTAGAVSGPQEGAEAAVLVTDMESMSLKAQASGVRAMASSKLWNILDLGRTRSRAGSGGKSVSS</sequence>
<dbReference type="Pfam" id="PF13638">
    <property type="entry name" value="PIN_4"/>
    <property type="match status" value="1"/>
</dbReference>
<organism evidence="3 4">
    <name type="scientific">Coniosporium apollinis</name>
    <dbReference type="NCBI Taxonomy" id="61459"/>
    <lineage>
        <taxon>Eukaryota</taxon>
        <taxon>Fungi</taxon>
        <taxon>Dikarya</taxon>
        <taxon>Ascomycota</taxon>
        <taxon>Pezizomycotina</taxon>
        <taxon>Dothideomycetes</taxon>
        <taxon>Dothideomycetes incertae sedis</taxon>
        <taxon>Coniosporium</taxon>
    </lineage>
</organism>
<dbReference type="SMART" id="SM00670">
    <property type="entry name" value="PINc"/>
    <property type="match status" value="1"/>
</dbReference>
<dbReference type="Proteomes" id="UP001172684">
    <property type="component" value="Unassembled WGS sequence"/>
</dbReference>
<evidence type="ECO:0000313" key="4">
    <source>
        <dbReference type="Proteomes" id="UP001172684"/>
    </source>
</evidence>
<dbReference type="Gene3D" id="3.40.50.1010">
    <property type="entry name" value="5'-nuclease"/>
    <property type="match status" value="1"/>
</dbReference>
<keyword evidence="4" id="KW-1185">Reference proteome</keyword>
<comment type="caution">
    <text evidence="3">The sequence shown here is derived from an EMBL/GenBank/DDBJ whole genome shotgun (WGS) entry which is preliminary data.</text>
</comment>
<gene>
    <name evidence="3" type="ORF">H2201_004102</name>
</gene>
<evidence type="ECO:0000259" key="2">
    <source>
        <dbReference type="SMART" id="SM00670"/>
    </source>
</evidence>
<reference evidence="3" key="1">
    <citation type="submission" date="2022-10" db="EMBL/GenBank/DDBJ databases">
        <title>Culturing micro-colonial fungi from biological soil crusts in the Mojave desert and describing Neophaeococcomyces mojavensis, and introducing the new genera and species Taxawa tesnikishii.</title>
        <authorList>
            <person name="Kurbessoian T."/>
            <person name="Stajich J.E."/>
        </authorList>
    </citation>
    <scope>NUCLEOTIDE SEQUENCE</scope>
    <source>
        <strain evidence="3">TK_1</strain>
    </source>
</reference>
<evidence type="ECO:0000313" key="3">
    <source>
        <dbReference type="EMBL" id="KAJ9665794.1"/>
    </source>
</evidence>
<dbReference type="EMBL" id="JAPDRL010000025">
    <property type="protein sequence ID" value="KAJ9665794.1"/>
    <property type="molecule type" value="Genomic_DNA"/>
</dbReference>
<name>A0ABQ9NWW8_9PEZI</name>